<evidence type="ECO:0000259" key="2">
    <source>
        <dbReference type="Pfam" id="PF02371"/>
    </source>
</evidence>
<dbReference type="InterPro" id="IPR003346">
    <property type="entry name" value="Transposase_20"/>
</dbReference>
<organism evidence="3 4">
    <name type="scientific">Methylocystis hirsuta</name>
    <dbReference type="NCBI Taxonomy" id="369798"/>
    <lineage>
        <taxon>Bacteria</taxon>
        <taxon>Pseudomonadati</taxon>
        <taxon>Pseudomonadota</taxon>
        <taxon>Alphaproteobacteria</taxon>
        <taxon>Hyphomicrobiales</taxon>
        <taxon>Methylocystaceae</taxon>
        <taxon>Methylocystis</taxon>
    </lineage>
</organism>
<dbReference type="AlphaFoldDB" id="A0A3M9XJM3"/>
<dbReference type="InterPro" id="IPR047650">
    <property type="entry name" value="Transpos_IS110"/>
</dbReference>
<name>A0A3M9XJM3_9HYPH</name>
<dbReference type="GO" id="GO:0004803">
    <property type="term" value="F:transposase activity"/>
    <property type="evidence" value="ECO:0007669"/>
    <property type="project" value="InterPro"/>
</dbReference>
<sequence length="347" mass="37537">MKKFIRIGIDLGKRYFQVHALVSEDGRAVTRKLRRDGFLAFFAEAGPCLIGMEACGSAHYWGRELRAMGHDVRLIPPIYVKPYVKRGKNDAVDAAAVCEAVSRPDMRFVPIKSAENQASLMLHKTRELLVKQRTMSVNALRGHLAEFGVVAAKGVGHAGELLEKAKNDATLPEIAKAAVKIFVQQLEAISASIVALDKEIANVHAQSETSRLLAGVPGVGKIVATAIVASVPDPSVFKSARDFAAWLGLTPRQNSSGGKEKLGAITKQGNRYLRKLLTLGATSLLRVAGKRNGVLRDWLVALLARKPARLATVALANKLARIIWAMMTTGEAFRTEVMARAGEPSMA</sequence>
<dbReference type="Pfam" id="PF02371">
    <property type="entry name" value="Transposase_20"/>
    <property type="match status" value="1"/>
</dbReference>
<dbReference type="NCBIfam" id="NF033542">
    <property type="entry name" value="transpos_IS110"/>
    <property type="match status" value="1"/>
</dbReference>
<gene>
    <name evidence="3" type="ORF">D1O30_00755</name>
</gene>
<accession>A0A3M9XJM3</accession>
<dbReference type="OrthoDB" id="5289737at2"/>
<protein>
    <submittedName>
        <fullName evidence="3">IS110 family transposase</fullName>
    </submittedName>
</protein>
<dbReference type="GO" id="GO:0003677">
    <property type="term" value="F:DNA binding"/>
    <property type="evidence" value="ECO:0007669"/>
    <property type="project" value="InterPro"/>
</dbReference>
<dbReference type="Pfam" id="PF01548">
    <property type="entry name" value="DEDD_Tnp_IS110"/>
    <property type="match status" value="1"/>
</dbReference>
<reference evidence="3 4" key="1">
    <citation type="submission" date="2018-08" db="EMBL/GenBank/DDBJ databases">
        <title>Genome sequence of Methylocystis hirsuta CSC1, a methanotroph able to accumulate PHAs.</title>
        <authorList>
            <person name="Bordel S."/>
            <person name="Rodriguez E."/>
            <person name="Gancedo J."/>
            <person name="Munoz R."/>
        </authorList>
    </citation>
    <scope>NUCLEOTIDE SEQUENCE [LARGE SCALE GENOMIC DNA]</scope>
    <source>
        <strain evidence="3 4">CSC1</strain>
    </source>
</reference>
<evidence type="ECO:0000259" key="1">
    <source>
        <dbReference type="Pfam" id="PF01548"/>
    </source>
</evidence>
<dbReference type="GO" id="GO:0006313">
    <property type="term" value="P:DNA transposition"/>
    <property type="evidence" value="ECO:0007669"/>
    <property type="project" value="InterPro"/>
</dbReference>
<proteinExistence type="predicted"/>
<dbReference type="PANTHER" id="PTHR33055:SF3">
    <property type="entry name" value="PUTATIVE TRANSPOSASE FOR IS117-RELATED"/>
    <property type="match status" value="1"/>
</dbReference>
<keyword evidence="4" id="KW-1185">Reference proteome</keyword>
<feature type="domain" description="Transposase IS110-like N-terminal" evidence="1">
    <location>
        <begin position="7"/>
        <end position="146"/>
    </location>
</feature>
<dbReference type="Proteomes" id="UP000268623">
    <property type="component" value="Unassembled WGS sequence"/>
</dbReference>
<comment type="caution">
    <text evidence="3">The sequence shown here is derived from an EMBL/GenBank/DDBJ whole genome shotgun (WGS) entry which is preliminary data.</text>
</comment>
<feature type="domain" description="Transposase IS116/IS110/IS902 C-terminal" evidence="2">
    <location>
        <begin position="211"/>
        <end position="287"/>
    </location>
</feature>
<dbReference type="EMBL" id="QWDD01000001">
    <property type="protein sequence ID" value="RNJ48369.1"/>
    <property type="molecule type" value="Genomic_DNA"/>
</dbReference>
<dbReference type="InterPro" id="IPR002525">
    <property type="entry name" value="Transp_IS110-like_N"/>
</dbReference>
<dbReference type="RefSeq" id="WP_123174372.1">
    <property type="nucleotide sequence ID" value="NZ_QWDD01000001.1"/>
</dbReference>
<evidence type="ECO:0000313" key="3">
    <source>
        <dbReference type="EMBL" id="RNJ48369.1"/>
    </source>
</evidence>
<dbReference type="PANTHER" id="PTHR33055">
    <property type="entry name" value="TRANSPOSASE FOR INSERTION SEQUENCE ELEMENT IS1111A"/>
    <property type="match status" value="1"/>
</dbReference>
<evidence type="ECO:0000313" key="4">
    <source>
        <dbReference type="Proteomes" id="UP000268623"/>
    </source>
</evidence>